<evidence type="ECO:0000313" key="5">
    <source>
        <dbReference type="Proteomes" id="UP001205609"/>
    </source>
</evidence>
<comment type="caution">
    <text evidence="4">The sequence shown here is derived from an EMBL/GenBank/DDBJ whole genome shotgun (WGS) entry which is preliminary data.</text>
</comment>
<keyword evidence="2" id="KW-1133">Transmembrane helix</keyword>
<gene>
    <name evidence="4" type="ORF">NXS11_03220</name>
</gene>
<keyword evidence="5" id="KW-1185">Reference proteome</keyword>
<dbReference type="RefSeq" id="WP_259198590.1">
    <property type="nucleotide sequence ID" value="NZ_JANUXY010000002.1"/>
</dbReference>
<dbReference type="EMBL" id="JANUXY010000002">
    <property type="protein sequence ID" value="MCS4485901.1"/>
    <property type="molecule type" value="Genomic_DNA"/>
</dbReference>
<accession>A0ABT2F0E7</accession>
<evidence type="ECO:0000259" key="3">
    <source>
        <dbReference type="Pfam" id="PF20693"/>
    </source>
</evidence>
<dbReference type="Pfam" id="PF20693">
    <property type="entry name" value="YobI-ATPase"/>
    <property type="match status" value="1"/>
</dbReference>
<dbReference type="InterPro" id="IPR048428">
    <property type="entry name" value="YobI-NTPase"/>
</dbReference>
<organism evidence="4 5">
    <name type="scientific">Staphylococcus americanisciuri</name>
    <dbReference type="NCBI Taxonomy" id="2973940"/>
    <lineage>
        <taxon>Bacteria</taxon>
        <taxon>Bacillati</taxon>
        <taxon>Bacillota</taxon>
        <taxon>Bacilli</taxon>
        <taxon>Bacillales</taxon>
        <taxon>Staphylococcaceae</taxon>
        <taxon>Staphylococcus</taxon>
    </lineage>
</organism>
<protein>
    <recommendedName>
        <fullName evidence="3">YobI-like P-loop NTPase domain-containing protein</fullName>
    </recommendedName>
</protein>
<feature type="transmembrane region" description="Helical" evidence="2">
    <location>
        <begin position="170"/>
        <end position="188"/>
    </location>
</feature>
<keyword evidence="2" id="KW-0812">Transmembrane</keyword>
<feature type="domain" description="YobI-like P-loop NTPase" evidence="3">
    <location>
        <begin position="21"/>
        <end position="393"/>
    </location>
</feature>
<sequence length="1235" mass="145676">MREMNFTSLTPETREANEHVYNQALDEAINNDSIKNIAITGIYGAGKSTVWETYKKERGLNNIITVSLGKYDNEFIDENRGKLSSEESNYKREEVENSIERQLINQVVAQIDNKAIPLSKYQYKENKSFLKSIIEVILSLSFVLSILFWIYREELLLKIQNEIVEKGLPLIVLFLFLLPIAYVVFGLTKRKKLHFLKVKLGTTEASLQEDLNSDETILDRDIRELVYVLYNSKSNIVVFEDLDRYDYLEIYKKLRELNLLVNYFITSKNDKRIVKFVYLLRDGLFYSKNRTKFFDFIIPIIPIVDSRNSENKILELFEGAGNSPSKRIITNISLYIDDMRLLKNIYNEYNIYFNIIAMKQLELKKDKLFSLIVLKNVFPKEFDSLQQDRGYIYNLIQKKEILKKELKQQKEEELNEFNNRINFLNEEVYKSKFDLMTKYILTDIYSNQNNLNTWSEMLREWHQNPNETKEIIHYKQNVGYYQTDRPTYEEFLQKYIYRNEGIKKEIDLYPVDKKEELEKLHVKKNEMQERLKAIDLLNLSQVLKKMSITDRERVYSDTDSNIKDSHYFALIKYLIYEGLIDEAYWHYKGYFYNNSVGKNDTLFLKNILEGNDQDVFLKLENPREVINRMNDDDFLRNNILNIELLQQCLLDNSSVKISNMLYTIVRYDNIESLINVLVDYCKRNKISLLNKFVEITFSNDAEILCETIKSIGKYNTKLFRLLVVSLYSQEELTGDIDVFKNIIESESEVLLLLQNNRQDIFFENLSKYKIKFSKLPCEPVSPRALQEIINKGLYNLNISNIHYLVSNILDQKEVESVLLNYIFKKDKLVPIKRQIELNFEVIIKEYIESYKNVVFSNNEDIIIKILNSEVDEFAKKQYLDSNSVNVTDLSELQNFEEQIENGIVDKIFETGNLKFSIDNISFYFDNGGEITEEFLMYVEKNHQNKFSNELENSVVKQSKILCNKLLSYGEIYDGLFVDALSGADTPISNLHGNYPENRIIQIISKGFLEINDNNINYLLENNYIDSLVLLYNSFDFDITEIILSNIEDQVDLEEIIKLINNVNRQDAVLKLISELEININLSQISSEKEEIISYVLDSNLSYENIEYVLLNFETFPLKDQFLKRIQEKNNFDKLKFHMLNDNFFNFALQSDSLSEDNKLLLIEQLINNSERYQDILKYLKLMEEGDELVSVFDGRRPIIDTGIKKRIASFLEEKGYVKNRNDGRIMLAKKFSREK</sequence>
<reference evidence="4 5" key="1">
    <citation type="journal article" date="2023" name="Int. J. Syst. Evol. Microbiol.">
        <title>Streptococcus sciuri sp. nov., Staphylococcus marylandisciuri sp. nov. and Staphylococcus americanisciuri sp. nov., isolated from faeces of eastern grey squirrel (Sciurus carolinensis).</title>
        <authorList>
            <person name="Volokhov D.V."/>
            <person name="Zagorodnyaya T.A."/>
            <person name="Furtak V.A."/>
            <person name="Nattanmai G."/>
            <person name="Randall L."/>
            <person name="Jose S."/>
            <person name="Gao Y."/>
            <person name="Eisenberg T."/>
            <person name="Delmonte P."/>
            <person name="Blom J."/>
            <person name="Mitchell K.K."/>
        </authorList>
    </citation>
    <scope>NUCLEOTIDE SEQUENCE [LARGE SCALE GENOMIC DNA]</scope>
    <source>
        <strain evidence="4 5">GRT3</strain>
    </source>
</reference>
<name>A0ABT2F0E7_9STAP</name>
<feature type="coiled-coil region" evidence="1">
    <location>
        <begin position="392"/>
        <end position="427"/>
    </location>
</feature>
<evidence type="ECO:0000313" key="4">
    <source>
        <dbReference type="EMBL" id="MCS4485901.1"/>
    </source>
</evidence>
<feature type="transmembrane region" description="Helical" evidence="2">
    <location>
        <begin position="129"/>
        <end position="150"/>
    </location>
</feature>
<keyword evidence="2" id="KW-0472">Membrane</keyword>
<dbReference type="Proteomes" id="UP001205609">
    <property type="component" value="Unassembled WGS sequence"/>
</dbReference>
<evidence type="ECO:0000256" key="1">
    <source>
        <dbReference type="SAM" id="Coils"/>
    </source>
</evidence>
<keyword evidence="1" id="KW-0175">Coiled coil</keyword>
<proteinExistence type="predicted"/>
<evidence type="ECO:0000256" key="2">
    <source>
        <dbReference type="SAM" id="Phobius"/>
    </source>
</evidence>